<accession>A0A1H8U924</accession>
<reference evidence="2" key="1">
    <citation type="submission" date="2016-10" db="EMBL/GenBank/DDBJ databases">
        <authorList>
            <person name="Varghese N."/>
            <person name="Submissions S."/>
        </authorList>
    </citation>
    <scope>NUCLEOTIDE SEQUENCE [LARGE SCALE GENOMIC DNA]</scope>
    <source>
        <strain evidence="2">CGMCC 1.10121</strain>
    </source>
</reference>
<dbReference type="AlphaFoldDB" id="A0A1H8U924"/>
<dbReference type="EMBL" id="FODV01000010">
    <property type="protein sequence ID" value="SEO99681.1"/>
    <property type="molecule type" value="Genomic_DNA"/>
</dbReference>
<evidence type="ECO:0000313" key="2">
    <source>
        <dbReference type="Proteomes" id="UP000199126"/>
    </source>
</evidence>
<sequence>MDESVIFRRKSINARLDTVLSAADEDGLPIARRTVEEPDDRWYGQLVIGAYNSSGSTTDPEMVLPAAVATELLRGYCRLRSRLLIQLTDDRPHSFTLEPTSALLAGEYLSTSAYSSLRSIDHPALSDCFEVLSSVAETITEAFTLIKMQPTPPTSDQCAFFDMTAGSIGAAATVLGAILADVDGTRRDDLATVGCGFSTERQIRHALDPESKWAKVAPPAFDEQELRTHAKRRRDEARQALEELATTANVGYLRTFTDVERR</sequence>
<dbReference type="RefSeq" id="WP_089825940.1">
    <property type="nucleotide sequence ID" value="NZ_FODV01000010.1"/>
</dbReference>
<evidence type="ECO:0008006" key="3">
    <source>
        <dbReference type="Google" id="ProtNLM"/>
    </source>
</evidence>
<organism evidence="1 2">
    <name type="scientific">Halogranum amylolyticum</name>
    <dbReference type="NCBI Taxonomy" id="660520"/>
    <lineage>
        <taxon>Archaea</taxon>
        <taxon>Methanobacteriati</taxon>
        <taxon>Methanobacteriota</taxon>
        <taxon>Stenosarchaea group</taxon>
        <taxon>Halobacteria</taxon>
        <taxon>Halobacteriales</taxon>
        <taxon>Haloferacaceae</taxon>
    </lineage>
</organism>
<dbReference type="OrthoDB" id="202855at2157"/>
<dbReference type="Proteomes" id="UP000199126">
    <property type="component" value="Unassembled WGS sequence"/>
</dbReference>
<name>A0A1H8U924_9EURY</name>
<gene>
    <name evidence="1" type="ORF">SAMN04487948_11025</name>
</gene>
<keyword evidence="2" id="KW-1185">Reference proteome</keyword>
<dbReference type="Gene3D" id="1.10.600.10">
    <property type="entry name" value="Farnesyl Diphosphate Synthase"/>
    <property type="match status" value="1"/>
</dbReference>
<dbReference type="InterPro" id="IPR008949">
    <property type="entry name" value="Isoprenoid_synthase_dom_sf"/>
</dbReference>
<proteinExistence type="predicted"/>
<protein>
    <recommendedName>
        <fullName evidence="3">Polyprenyl synthetase</fullName>
    </recommendedName>
</protein>
<evidence type="ECO:0000313" key="1">
    <source>
        <dbReference type="EMBL" id="SEO99681.1"/>
    </source>
</evidence>